<name>A0A061SWH5_9RHOB</name>
<reference evidence="1 2" key="1">
    <citation type="journal article" date="2014" name="Genome Announc.">
        <title>Draft Genome Sequences of Two Isolates of the Roseobacter Group, Sulfitobacter sp. Strains 3SOLIMAR09 and 1FIGIMAR09, from Harbors of Mallorca Island (Mediterranean Sea).</title>
        <authorList>
            <person name="Mas-Llado M."/>
            <person name="Pina-Villalonga J.M."/>
            <person name="Brunet-Galmes I."/>
            <person name="Nogales B."/>
            <person name="Bosch R."/>
        </authorList>
    </citation>
    <scope>NUCLEOTIDE SEQUENCE [LARGE SCALE GENOMIC DNA]</scope>
    <source>
        <strain evidence="1 2">1FIGIMAR09</strain>
    </source>
</reference>
<sequence>MVRSVRVQASQTTFGLQGRNAIEFSGSAAPDGTAGLTASCLHLYHKVLPESLIEVGKQSSQTGAMLRNIARTYGADAQFVTITPDLAEDELCLMGRTFLKGDLLSLEETLSAVDEVDLPRPWIVSTNRACGYQGMMAALHFALRHLQTADFLVLEEPKINGEHCMRKNDLEAEKALEEFLDANPGVLAKDGLNGGRLDPRTGYAAIHHLRRL</sequence>
<gene>
    <name evidence="1" type="ORF">PM02_06430</name>
</gene>
<accession>A0A061SWH5</accession>
<protein>
    <submittedName>
        <fullName evidence="1">Uncharacterized protein</fullName>
    </submittedName>
</protein>
<comment type="caution">
    <text evidence="1">The sequence shown here is derived from an EMBL/GenBank/DDBJ whole genome shotgun (WGS) entry which is preliminary data.</text>
</comment>
<evidence type="ECO:0000313" key="2">
    <source>
        <dbReference type="Proteomes" id="UP000027337"/>
    </source>
</evidence>
<dbReference type="STRING" id="83219.PM02_06430"/>
<dbReference type="EMBL" id="JEMU01000004">
    <property type="protein sequence ID" value="KAJ04015.1"/>
    <property type="molecule type" value="Genomic_DNA"/>
</dbReference>
<evidence type="ECO:0000313" key="1">
    <source>
        <dbReference type="EMBL" id="KAJ04015.1"/>
    </source>
</evidence>
<keyword evidence="2" id="KW-1185">Reference proteome</keyword>
<dbReference type="Proteomes" id="UP000027337">
    <property type="component" value="Unassembled WGS sequence"/>
</dbReference>
<organism evidence="1 2">
    <name type="scientific">Sulfitobacter mediterraneus</name>
    <dbReference type="NCBI Taxonomy" id="83219"/>
    <lineage>
        <taxon>Bacteria</taxon>
        <taxon>Pseudomonadati</taxon>
        <taxon>Pseudomonadota</taxon>
        <taxon>Alphaproteobacteria</taxon>
        <taxon>Rhodobacterales</taxon>
        <taxon>Roseobacteraceae</taxon>
        <taxon>Sulfitobacter</taxon>
    </lineage>
</organism>
<dbReference type="AlphaFoldDB" id="A0A061SWH5"/>
<dbReference type="eggNOG" id="COG1216">
    <property type="taxonomic scope" value="Bacteria"/>
</dbReference>
<proteinExistence type="predicted"/>